<dbReference type="PANTHER" id="PTHR46211">
    <property type="entry name" value="GLYCEROPHOSPHORYL DIESTER PHOSPHODIESTERASE"/>
    <property type="match status" value="1"/>
</dbReference>
<gene>
    <name evidence="2" type="ORF">C8D77_10853</name>
</gene>
<dbReference type="InterPro" id="IPR017946">
    <property type="entry name" value="PLC-like_Pdiesterase_TIM-brl"/>
</dbReference>
<dbReference type="GO" id="GO:0006629">
    <property type="term" value="P:lipid metabolic process"/>
    <property type="evidence" value="ECO:0007669"/>
    <property type="project" value="InterPro"/>
</dbReference>
<dbReference type="Pfam" id="PF03009">
    <property type="entry name" value="GDPD"/>
    <property type="match status" value="1"/>
</dbReference>
<dbReference type="GO" id="GO:0008081">
    <property type="term" value="F:phosphoric diester hydrolase activity"/>
    <property type="evidence" value="ECO:0007669"/>
    <property type="project" value="InterPro"/>
</dbReference>
<dbReference type="Gene3D" id="3.20.20.190">
    <property type="entry name" value="Phosphatidylinositol (PI) phosphodiesterase"/>
    <property type="match status" value="1"/>
</dbReference>
<evidence type="ECO:0000313" key="3">
    <source>
        <dbReference type="Proteomes" id="UP000245631"/>
    </source>
</evidence>
<dbReference type="AlphaFoldDB" id="A0A8E2W9M4"/>
<organism evidence="2 3">
    <name type="scientific">Rhizobium loti</name>
    <name type="common">Mesorhizobium loti</name>
    <dbReference type="NCBI Taxonomy" id="381"/>
    <lineage>
        <taxon>Bacteria</taxon>
        <taxon>Pseudomonadati</taxon>
        <taxon>Pseudomonadota</taxon>
        <taxon>Alphaproteobacteria</taxon>
        <taxon>Hyphomicrobiales</taxon>
        <taxon>Phyllobacteriaceae</taxon>
        <taxon>Mesorhizobium</taxon>
    </lineage>
</organism>
<proteinExistence type="predicted"/>
<accession>A0A8E2W9M4</accession>
<dbReference type="EMBL" id="QGGH01000008">
    <property type="protein sequence ID" value="PWJ89109.1"/>
    <property type="molecule type" value="Genomic_DNA"/>
</dbReference>
<evidence type="ECO:0000313" key="2">
    <source>
        <dbReference type="EMBL" id="PWJ89109.1"/>
    </source>
</evidence>
<dbReference type="CDD" id="cd08585">
    <property type="entry name" value="GDPD_like_3"/>
    <property type="match status" value="1"/>
</dbReference>
<sequence>MSQGTIMTDISWLTARPVAHRGFHDMNKTRWENTLSAFTAAAERGYAIECDVHLSSDGVPVIIHDDDLQRLTGQDGFVWQRTAAELTALKVGGTSDHLPTLQEALDLIDGRVPMVVELKGIPGRDEGLVASVGKMLKRYKGKAAIMSFDHWLIRDFPKHAPGIPGGLTAYGKDVKLIEAHFAMLAHEIAFTSYAAGDLPNRFVSFVREKLKMPVITWTVHDQPAVDLTFRYADQMTFEGFEPDLVKVA</sequence>
<name>A0A8E2W9M4_RHILI</name>
<reference evidence="2 3" key="1">
    <citation type="submission" date="2018-05" db="EMBL/GenBank/DDBJ databases">
        <title>Genomic Encyclopedia of Type Strains, Phase IV (KMG-IV): sequencing the most valuable type-strain genomes for metagenomic binning, comparative biology and taxonomic classification.</title>
        <authorList>
            <person name="Goeker M."/>
        </authorList>
    </citation>
    <scope>NUCLEOTIDE SEQUENCE [LARGE SCALE GENOMIC DNA]</scope>
    <source>
        <strain evidence="2 3">DSM 2626</strain>
    </source>
</reference>
<dbReference type="PANTHER" id="PTHR46211:SF1">
    <property type="entry name" value="GLYCEROPHOSPHODIESTER PHOSPHODIESTERASE, CYTOPLASMIC"/>
    <property type="match status" value="1"/>
</dbReference>
<dbReference type="InterPro" id="IPR030395">
    <property type="entry name" value="GP_PDE_dom"/>
</dbReference>
<dbReference type="PROSITE" id="PS51704">
    <property type="entry name" value="GP_PDE"/>
    <property type="match status" value="1"/>
</dbReference>
<evidence type="ECO:0000259" key="1">
    <source>
        <dbReference type="PROSITE" id="PS51704"/>
    </source>
</evidence>
<feature type="domain" description="GP-PDE" evidence="1">
    <location>
        <begin position="15"/>
        <end position="248"/>
    </location>
</feature>
<dbReference type="Proteomes" id="UP000245631">
    <property type="component" value="Unassembled WGS sequence"/>
</dbReference>
<dbReference type="SUPFAM" id="SSF51695">
    <property type="entry name" value="PLC-like phosphodiesterases"/>
    <property type="match status" value="1"/>
</dbReference>
<protein>
    <submittedName>
        <fullName evidence="2">Glycerophosphoryl diester phosphodiesterase</fullName>
    </submittedName>
</protein>
<comment type="caution">
    <text evidence="2">The sequence shown here is derived from an EMBL/GenBank/DDBJ whole genome shotgun (WGS) entry which is preliminary data.</text>
</comment>